<dbReference type="EMBL" id="CP025611">
    <property type="protein sequence ID" value="AUN29257.1"/>
    <property type="molecule type" value="Genomic_DNA"/>
</dbReference>
<dbReference type="KEGG" id="ncb:C0V82_02580"/>
<evidence type="ECO:0008006" key="3">
    <source>
        <dbReference type="Google" id="ProtNLM"/>
    </source>
</evidence>
<proteinExistence type="predicted"/>
<gene>
    <name evidence="1" type="ORF">C0V82_02580</name>
</gene>
<protein>
    <recommendedName>
        <fullName evidence="3">Solute-binding protein family 3/N-terminal domain-containing protein</fullName>
    </recommendedName>
</protein>
<name>A0A2K9N835_9PROT</name>
<dbReference type="AlphaFoldDB" id="A0A2K9N835"/>
<organism evidence="1 2">
    <name type="scientific">Niveispirillum cyanobacteriorum</name>
    <dbReference type="NCBI Taxonomy" id="1612173"/>
    <lineage>
        <taxon>Bacteria</taxon>
        <taxon>Pseudomonadati</taxon>
        <taxon>Pseudomonadota</taxon>
        <taxon>Alphaproteobacteria</taxon>
        <taxon>Rhodospirillales</taxon>
        <taxon>Azospirillaceae</taxon>
        <taxon>Niveispirillum</taxon>
    </lineage>
</organism>
<sequence length="287" mass="32125">MKKMALTILPSRSRSGTRTFWSGLALSAVAMLFAILTAQATPTRITAPQSLNGTHIYFHEVLARAFAAVGHAVEIEGIADPARPRMKKMLKSGELTIMWLIESPQNDQDFVAVDFPLVDGLASRRILLIRPQDQARFDGIKSVEDLRRSGLVAGMGPDWVDLALWHANSLPTITPVSDPRRLYDMLRVGNRGVDYIPRSAMGILADASVYPGLVPEQRLLLRYEREGRFYLSPQAADMRPALEKGLRILRDNGTLTRLKENHFGSISRTLQLDRRLVLSLRDDEKLN</sequence>
<evidence type="ECO:0000313" key="1">
    <source>
        <dbReference type="EMBL" id="AUN29257.1"/>
    </source>
</evidence>
<keyword evidence="2" id="KW-1185">Reference proteome</keyword>
<reference evidence="1 2" key="1">
    <citation type="submission" date="2017-12" db="EMBL/GenBank/DDBJ databases">
        <title>Genomes of bacteria within cyanobacterial aggregates.</title>
        <authorList>
            <person name="Cai H."/>
        </authorList>
    </citation>
    <scope>NUCLEOTIDE SEQUENCE [LARGE SCALE GENOMIC DNA]</scope>
    <source>
        <strain evidence="1 2">TH16</strain>
    </source>
</reference>
<evidence type="ECO:0000313" key="2">
    <source>
        <dbReference type="Proteomes" id="UP000234752"/>
    </source>
</evidence>
<accession>A0A2K9N835</accession>
<dbReference type="SUPFAM" id="SSF53850">
    <property type="entry name" value="Periplasmic binding protein-like II"/>
    <property type="match status" value="1"/>
</dbReference>
<dbReference type="Proteomes" id="UP000234752">
    <property type="component" value="Chromosome eg_1"/>
</dbReference>